<comment type="pathway">
    <text evidence="1">Protein modification; protein ubiquitination.</text>
</comment>
<dbReference type="Pfam" id="PF05048">
    <property type="entry name" value="NosD"/>
    <property type="match status" value="1"/>
</dbReference>
<dbReference type="Gene3D" id="2.160.20.10">
    <property type="entry name" value="Single-stranded right-handed beta-helix, Pectin lyase-like"/>
    <property type="match status" value="1"/>
</dbReference>
<dbReference type="InterPro" id="IPR011050">
    <property type="entry name" value="Pectin_lyase_fold/virulence"/>
</dbReference>
<organism evidence="5">
    <name type="scientific">Candidatus Methanogaster sp. ANME-2c ERB4</name>
    <dbReference type="NCBI Taxonomy" id="2759911"/>
    <lineage>
        <taxon>Archaea</taxon>
        <taxon>Methanobacteriati</taxon>
        <taxon>Methanobacteriota</taxon>
        <taxon>Stenosarchaea group</taxon>
        <taxon>Methanomicrobia</taxon>
        <taxon>Methanosarcinales</taxon>
        <taxon>ANME-2 cluster</taxon>
        <taxon>Candidatus Methanogasteraceae</taxon>
        <taxon>Candidatus Methanogaster</taxon>
    </lineage>
</organism>
<evidence type="ECO:0000313" key="5">
    <source>
        <dbReference type="EMBL" id="QNO48767.1"/>
    </source>
</evidence>
<reference evidence="5" key="1">
    <citation type="submission" date="2020-06" db="EMBL/GenBank/DDBJ databases">
        <title>Unique genomic features of the anaerobic methanotrophic archaea.</title>
        <authorList>
            <person name="Chadwick G.L."/>
            <person name="Skennerton C.T."/>
            <person name="Laso-Perez R."/>
            <person name="Leu A.O."/>
            <person name="Speth D.R."/>
            <person name="Yu H."/>
            <person name="Morgan-Lang C."/>
            <person name="Hatzenpichler R."/>
            <person name="Goudeau D."/>
            <person name="Malmstrom R."/>
            <person name="Brazelton W.J."/>
            <person name="Woyke T."/>
            <person name="Hallam S.J."/>
            <person name="Tyson G.W."/>
            <person name="Wegener G."/>
            <person name="Boetius A."/>
            <person name="Orphan V."/>
        </authorList>
    </citation>
    <scope>NUCLEOTIDE SEQUENCE</scope>
</reference>
<evidence type="ECO:0000256" key="2">
    <source>
        <dbReference type="ARBA" id="ARBA00022737"/>
    </source>
</evidence>
<accession>A0A7G9YL83</accession>
<proteinExistence type="predicted"/>
<dbReference type="PANTHER" id="PTHR22990">
    <property type="entry name" value="F-BOX ONLY PROTEIN"/>
    <property type="match status" value="1"/>
</dbReference>
<dbReference type="SMART" id="SM00710">
    <property type="entry name" value="PbH1"/>
    <property type="match status" value="7"/>
</dbReference>
<dbReference type="EMBL" id="MT631361">
    <property type="protein sequence ID" value="QNO48767.1"/>
    <property type="molecule type" value="Genomic_DNA"/>
</dbReference>
<dbReference type="NCBIfam" id="TIGR03804">
    <property type="entry name" value="para_beta_helix"/>
    <property type="match status" value="5"/>
</dbReference>
<evidence type="ECO:0000259" key="4">
    <source>
        <dbReference type="Pfam" id="PF05048"/>
    </source>
</evidence>
<dbReference type="AlphaFoldDB" id="A0A7G9YL83"/>
<dbReference type="InterPro" id="IPR051550">
    <property type="entry name" value="SCF-Subunits/Alg-Epimerases"/>
</dbReference>
<gene>
    <name evidence="5" type="ORF">BEOMFINI_00006</name>
</gene>
<dbReference type="InterPro" id="IPR006626">
    <property type="entry name" value="PbH1"/>
</dbReference>
<keyword evidence="3" id="KW-0833">Ubl conjugation pathway</keyword>
<sequence>MPVFTLVALAFCGMAAAEQLYVNESGWWCDGGGFNASGAPIQAAVDNATAGDSVFVWNGSYNENVAVYKRLTLEGEGADVVTVTAADSGDHVFGVGVDWVNISGFSVTGTTDYDMAGIYLGNVDYCNISENNAYENDQGIYLNYSSDNTLISNTLNLNNDCGVCMSGSSNTLANNIASKNKYEGILLYGSSSSSNILQNNTASSNDYGIYLYHSTSNTLANNTASNNDDGGIRLSFASGNILQNNIAKLNKKYGIHLFDSNSNTLANNIASNNGYDGIYLDCVFYLVISYNTLENNIVT</sequence>
<keyword evidence="2" id="KW-0677">Repeat</keyword>
<name>A0A7G9YL83_9EURY</name>
<dbReference type="PANTHER" id="PTHR22990:SF15">
    <property type="entry name" value="F-BOX ONLY PROTEIN 10"/>
    <property type="match status" value="1"/>
</dbReference>
<dbReference type="InterPro" id="IPR012334">
    <property type="entry name" value="Pectin_lyas_fold"/>
</dbReference>
<dbReference type="InterPro" id="IPR007742">
    <property type="entry name" value="NosD_dom"/>
</dbReference>
<evidence type="ECO:0000256" key="3">
    <source>
        <dbReference type="ARBA" id="ARBA00022786"/>
    </source>
</evidence>
<feature type="domain" description="Periplasmic copper-binding protein NosD beta helix" evidence="4">
    <location>
        <begin position="46"/>
        <end position="227"/>
    </location>
</feature>
<evidence type="ECO:0000256" key="1">
    <source>
        <dbReference type="ARBA" id="ARBA00004906"/>
    </source>
</evidence>
<protein>
    <recommendedName>
        <fullName evidence="4">Periplasmic copper-binding protein NosD beta helix domain-containing protein</fullName>
    </recommendedName>
</protein>
<dbReference type="InterPro" id="IPR022441">
    <property type="entry name" value="Para_beta_helix_rpt-2"/>
</dbReference>
<dbReference type="SUPFAM" id="SSF51126">
    <property type="entry name" value="Pectin lyase-like"/>
    <property type="match status" value="1"/>
</dbReference>